<feature type="transmembrane region" description="Helical" evidence="1">
    <location>
        <begin position="12"/>
        <end position="33"/>
    </location>
</feature>
<keyword evidence="1" id="KW-0812">Transmembrane</keyword>
<keyword evidence="1" id="KW-1133">Transmembrane helix</keyword>
<dbReference type="Proteomes" id="UP001281614">
    <property type="component" value="Unassembled WGS sequence"/>
</dbReference>
<dbReference type="EMBL" id="VYYT01000093">
    <property type="protein sequence ID" value="KAK2770542.1"/>
    <property type="molecule type" value="Genomic_DNA"/>
</dbReference>
<evidence type="ECO:0000313" key="3">
    <source>
        <dbReference type="Proteomes" id="UP001281614"/>
    </source>
</evidence>
<evidence type="ECO:0000256" key="1">
    <source>
        <dbReference type="SAM" id="Phobius"/>
    </source>
</evidence>
<proteinExistence type="predicted"/>
<organism evidence="2 3">
    <name type="scientific">Colletotrichum kahawae</name>
    <name type="common">Coffee berry disease fungus</name>
    <dbReference type="NCBI Taxonomy" id="34407"/>
    <lineage>
        <taxon>Eukaryota</taxon>
        <taxon>Fungi</taxon>
        <taxon>Dikarya</taxon>
        <taxon>Ascomycota</taxon>
        <taxon>Pezizomycotina</taxon>
        <taxon>Sordariomycetes</taxon>
        <taxon>Hypocreomycetidae</taxon>
        <taxon>Glomerellales</taxon>
        <taxon>Glomerellaceae</taxon>
        <taxon>Colletotrichum</taxon>
        <taxon>Colletotrichum gloeosporioides species complex</taxon>
    </lineage>
</organism>
<evidence type="ECO:0000313" key="2">
    <source>
        <dbReference type="EMBL" id="KAK2770542.1"/>
    </source>
</evidence>
<gene>
    <name evidence="2" type="ORF">CKAH01_14665</name>
</gene>
<comment type="caution">
    <text evidence="2">The sequence shown here is derived from an EMBL/GenBank/DDBJ whole genome shotgun (WGS) entry which is preliminary data.</text>
</comment>
<dbReference type="AlphaFoldDB" id="A0AAD9YMX2"/>
<sequence length="123" mass="13294">MLDEHHSSVSPAHLLSFVLAAVCSVFHASSICVSRPAPMIRSKVPLPLNGPYAAGGVVHWQTGLAKGGEASGSASQLYLPGQRRRVRRTGPTRVWEHNHHFFFFFSCPLLVPGLPIPPSFKAG</sequence>
<reference evidence="2" key="1">
    <citation type="submission" date="2023-02" db="EMBL/GenBank/DDBJ databases">
        <title>Colletotrichum kahawae CIFC_Que2 genome sequencing and assembly.</title>
        <authorList>
            <person name="Baroncelli R."/>
        </authorList>
    </citation>
    <scope>NUCLEOTIDE SEQUENCE</scope>
    <source>
        <strain evidence="2">CIFC_Que2</strain>
    </source>
</reference>
<keyword evidence="1" id="KW-0472">Membrane</keyword>
<protein>
    <submittedName>
        <fullName evidence="2">Uncharacterized protein</fullName>
    </submittedName>
</protein>
<accession>A0AAD9YMX2</accession>
<name>A0AAD9YMX2_COLKA</name>
<keyword evidence="3" id="KW-1185">Reference proteome</keyword>